<keyword evidence="2" id="KW-1185">Reference proteome</keyword>
<name>A0A074X7P4_AURPU</name>
<reference evidence="1 2" key="1">
    <citation type="journal article" date="2014" name="BMC Genomics">
        <title>Genome sequencing of four Aureobasidium pullulans varieties: biotechnological potential, stress tolerance, and description of new species.</title>
        <authorList>
            <person name="Gostin Ar C."/>
            <person name="Ohm R.A."/>
            <person name="Kogej T."/>
            <person name="Sonjak S."/>
            <person name="Turk M."/>
            <person name="Zajc J."/>
            <person name="Zalar P."/>
            <person name="Grube M."/>
            <person name="Sun H."/>
            <person name="Han J."/>
            <person name="Sharma A."/>
            <person name="Chiniquy J."/>
            <person name="Ngan C.Y."/>
            <person name="Lipzen A."/>
            <person name="Barry K."/>
            <person name="Grigoriev I.V."/>
            <person name="Gunde-Cimerman N."/>
        </authorList>
    </citation>
    <scope>NUCLEOTIDE SEQUENCE [LARGE SCALE GENOMIC DNA]</scope>
    <source>
        <strain evidence="1 2">EXF-150</strain>
    </source>
</reference>
<accession>A0A074X7P4</accession>
<dbReference type="EMBL" id="KL584991">
    <property type="protein sequence ID" value="KEQ81545.1"/>
    <property type="molecule type" value="Genomic_DNA"/>
</dbReference>
<proteinExistence type="predicted"/>
<dbReference type="Proteomes" id="UP000030706">
    <property type="component" value="Unassembled WGS sequence"/>
</dbReference>
<sequence>MMSLSKRGRCFYQLLAPAPSVYGRDRWWWLRYWLALSVQRAARLAGSLTCPSQQTSTVLDQRSKCRKCRIKGQKLLSVSSGVKD</sequence>
<dbReference type="GeneID" id="40752606"/>
<protein>
    <submittedName>
        <fullName evidence="1">Uncharacterized protein</fullName>
    </submittedName>
</protein>
<dbReference type="HOGENOM" id="CLU_2527075_0_0_1"/>
<organism evidence="1 2">
    <name type="scientific">Aureobasidium pullulans EXF-150</name>
    <dbReference type="NCBI Taxonomy" id="1043002"/>
    <lineage>
        <taxon>Eukaryota</taxon>
        <taxon>Fungi</taxon>
        <taxon>Dikarya</taxon>
        <taxon>Ascomycota</taxon>
        <taxon>Pezizomycotina</taxon>
        <taxon>Dothideomycetes</taxon>
        <taxon>Dothideomycetidae</taxon>
        <taxon>Dothideales</taxon>
        <taxon>Saccotheciaceae</taxon>
        <taxon>Aureobasidium</taxon>
    </lineage>
</organism>
<gene>
    <name evidence="1" type="ORF">M438DRAFT_75423</name>
</gene>
<evidence type="ECO:0000313" key="1">
    <source>
        <dbReference type="EMBL" id="KEQ81545.1"/>
    </source>
</evidence>
<dbReference type="RefSeq" id="XP_029757732.1">
    <property type="nucleotide sequence ID" value="XM_029910300.1"/>
</dbReference>
<evidence type="ECO:0000313" key="2">
    <source>
        <dbReference type="Proteomes" id="UP000030706"/>
    </source>
</evidence>
<dbReference type="AlphaFoldDB" id="A0A074X7P4"/>